<feature type="compositionally biased region" description="Basic and acidic residues" evidence="1">
    <location>
        <begin position="182"/>
        <end position="192"/>
    </location>
</feature>
<name>A0A4U0NSM1_9ACTN</name>
<proteinExistence type="predicted"/>
<organism evidence="3 4">
    <name type="scientific">Streptomyces piniterrae</name>
    <dbReference type="NCBI Taxonomy" id="2571125"/>
    <lineage>
        <taxon>Bacteria</taxon>
        <taxon>Bacillati</taxon>
        <taxon>Actinomycetota</taxon>
        <taxon>Actinomycetes</taxon>
        <taxon>Kitasatosporales</taxon>
        <taxon>Streptomycetaceae</taxon>
        <taxon>Streptomyces</taxon>
    </lineage>
</organism>
<comment type="caution">
    <text evidence="3">The sequence shown here is derived from an EMBL/GenBank/DDBJ whole genome shotgun (WGS) entry which is preliminary data.</text>
</comment>
<feature type="chain" id="PRO_5020730584" description="DUF3558 domain-containing protein" evidence="2">
    <location>
        <begin position="18"/>
        <end position="192"/>
    </location>
</feature>
<dbReference type="EMBL" id="SUMB01000002">
    <property type="protein sequence ID" value="TJZ57533.1"/>
    <property type="molecule type" value="Genomic_DNA"/>
</dbReference>
<feature type="signal peptide" evidence="2">
    <location>
        <begin position="1"/>
        <end position="17"/>
    </location>
</feature>
<evidence type="ECO:0000313" key="4">
    <source>
        <dbReference type="Proteomes" id="UP000308697"/>
    </source>
</evidence>
<gene>
    <name evidence="3" type="ORF">FCH28_06745</name>
</gene>
<accession>A0A4U0NSM1</accession>
<evidence type="ECO:0008006" key="5">
    <source>
        <dbReference type="Google" id="ProtNLM"/>
    </source>
</evidence>
<keyword evidence="4" id="KW-1185">Reference proteome</keyword>
<evidence type="ECO:0000256" key="2">
    <source>
        <dbReference type="SAM" id="SignalP"/>
    </source>
</evidence>
<evidence type="ECO:0000256" key="1">
    <source>
        <dbReference type="SAM" id="MobiDB-lite"/>
    </source>
</evidence>
<dbReference type="AlphaFoldDB" id="A0A4U0NSM1"/>
<keyword evidence="2" id="KW-0732">Signal</keyword>
<protein>
    <recommendedName>
        <fullName evidence="5">DUF3558 domain-containing protein</fullName>
    </recommendedName>
</protein>
<dbReference type="SUPFAM" id="SSF56973">
    <property type="entry name" value="Aerolisin/ETX pore-forming domain"/>
    <property type="match status" value="1"/>
</dbReference>
<feature type="region of interest" description="Disordered" evidence="1">
    <location>
        <begin position="171"/>
        <end position="192"/>
    </location>
</feature>
<reference evidence="3 4" key="1">
    <citation type="submission" date="2019-04" db="EMBL/GenBank/DDBJ databases">
        <title>Streptomyces piniterrae sp. nov., a heliquinomycin-producing actinomycete isolated from rhizosphere soil of Pinus yunnanensis.</title>
        <authorList>
            <person name="Zhuang X."/>
            <person name="Zhao J."/>
        </authorList>
    </citation>
    <scope>NUCLEOTIDE SEQUENCE [LARGE SCALE GENOMIC DNA]</scope>
    <source>
        <strain evidence="4">jys28</strain>
    </source>
</reference>
<dbReference type="OrthoDB" id="5124470at2"/>
<sequence>MALIPICGILLAPSAQADDTPSSRELLEKCGAGTDFCGFHPDGPPKEVPGESHQVGTSVFNCTDVSQMMNVSWSDTDTESNSVGVSVGVEAGFWEVFKTSLQVSYGHEWSKAHTEQQTTSISVPARQVGWVTRQPTLLETSGTFEMHFGERYHGHYYWYLPFTETAPKGDAGSVSQHTRTMTSDEAKAYCGG</sequence>
<evidence type="ECO:0000313" key="3">
    <source>
        <dbReference type="EMBL" id="TJZ57533.1"/>
    </source>
</evidence>
<dbReference type="Proteomes" id="UP000308697">
    <property type="component" value="Unassembled WGS sequence"/>
</dbReference>